<dbReference type="EC" id="2.3.1.225" evidence="7"/>
<comment type="domain">
    <text evidence="7">The DHHC domain is required for palmitoyltransferase activity.</text>
</comment>
<keyword evidence="2 7" id="KW-0808">Transferase</keyword>
<dbReference type="GO" id="GO:0019706">
    <property type="term" value="F:protein-cysteine S-palmitoyltransferase activity"/>
    <property type="evidence" value="ECO:0007669"/>
    <property type="project" value="UniProtKB-EC"/>
</dbReference>
<evidence type="ECO:0000256" key="3">
    <source>
        <dbReference type="ARBA" id="ARBA00022692"/>
    </source>
</evidence>
<dbReference type="GO" id="GO:0016020">
    <property type="term" value="C:membrane"/>
    <property type="evidence" value="ECO:0007669"/>
    <property type="project" value="UniProtKB-SubCell"/>
</dbReference>
<comment type="subcellular location">
    <subcellularLocation>
        <location evidence="1">Membrane</location>
        <topology evidence="1">Multi-pass membrane protein</topology>
    </subcellularLocation>
</comment>
<protein>
    <recommendedName>
        <fullName evidence="7">Palmitoyltransferase</fullName>
        <ecNumber evidence="7">2.3.1.225</ecNumber>
    </recommendedName>
</protein>
<accession>A0A2C9JFN4</accession>
<dbReference type="AlphaFoldDB" id="A0A2C9JFN4"/>
<dbReference type="EnsemblMetazoa" id="BGLB001839-RC">
    <property type="protein sequence ID" value="BGLB001839-PC"/>
    <property type="gene ID" value="BGLB001839"/>
</dbReference>
<dbReference type="Pfam" id="PF01529">
    <property type="entry name" value="DHHC"/>
    <property type="match status" value="1"/>
</dbReference>
<feature type="transmembrane region" description="Helical" evidence="7">
    <location>
        <begin position="44"/>
        <end position="66"/>
    </location>
</feature>
<comment type="catalytic activity">
    <reaction evidence="7">
        <text>L-cysteinyl-[protein] + hexadecanoyl-CoA = S-hexadecanoyl-L-cysteinyl-[protein] + CoA</text>
        <dbReference type="Rhea" id="RHEA:36683"/>
        <dbReference type="Rhea" id="RHEA-COMP:10131"/>
        <dbReference type="Rhea" id="RHEA-COMP:11032"/>
        <dbReference type="ChEBI" id="CHEBI:29950"/>
        <dbReference type="ChEBI" id="CHEBI:57287"/>
        <dbReference type="ChEBI" id="CHEBI:57379"/>
        <dbReference type="ChEBI" id="CHEBI:74151"/>
        <dbReference type="EC" id="2.3.1.225"/>
    </reaction>
</comment>
<dbReference type="OrthoDB" id="331948at2759"/>
<evidence type="ECO:0000256" key="7">
    <source>
        <dbReference type="RuleBase" id="RU079119"/>
    </source>
</evidence>
<evidence type="ECO:0000259" key="8">
    <source>
        <dbReference type="Pfam" id="PF01529"/>
    </source>
</evidence>
<feature type="transmembrane region" description="Helical" evidence="7">
    <location>
        <begin position="12"/>
        <end position="32"/>
    </location>
</feature>
<dbReference type="InterPro" id="IPR039859">
    <property type="entry name" value="PFA4/ZDH16/20/ERF2-like"/>
</dbReference>
<keyword evidence="6 7" id="KW-0012">Acyltransferase</keyword>
<dbReference type="EnsemblMetazoa" id="BGLB001839-RB">
    <property type="protein sequence ID" value="BGLB001839-PB"/>
    <property type="gene ID" value="BGLB001839"/>
</dbReference>
<dbReference type="InterPro" id="IPR001594">
    <property type="entry name" value="Palmitoyltrfase_DHHC"/>
</dbReference>
<feature type="transmembrane region" description="Helical" evidence="7">
    <location>
        <begin position="140"/>
        <end position="160"/>
    </location>
</feature>
<evidence type="ECO:0000313" key="10">
    <source>
        <dbReference type="Proteomes" id="UP000076420"/>
    </source>
</evidence>
<organism evidence="9 10">
    <name type="scientific">Biomphalaria glabrata</name>
    <name type="common">Bloodfluke planorb</name>
    <name type="synonym">Freshwater snail</name>
    <dbReference type="NCBI Taxonomy" id="6526"/>
    <lineage>
        <taxon>Eukaryota</taxon>
        <taxon>Metazoa</taxon>
        <taxon>Spiralia</taxon>
        <taxon>Lophotrochozoa</taxon>
        <taxon>Mollusca</taxon>
        <taxon>Gastropoda</taxon>
        <taxon>Heterobranchia</taxon>
        <taxon>Euthyneura</taxon>
        <taxon>Panpulmonata</taxon>
        <taxon>Hygrophila</taxon>
        <taxon>Lymnaeoidea</taxon>
        <taxon>Planorbidae</taxon>
        <taxon>Biomphalaria</taxon>
    </lineage>
</organism>
<evidence type="ECO:0000256" key="4">
    <source>
        <dbReference type="ARBA" id="ARBA00022989"/>
    </source>
</evidence>
<dbReference type="Proteomes" id="UP000076420">
    <property type="component" value="Unassembled WGS sequence"/>
</dbReference>
<keyword evidence="4 7" id="KW-1133">Transmembrane helix</keyword>
<evidence type="ECO:0000256" key="6">
    <source>
        <dbReference type="ARBA" id="ARBA00023315"/>
    </source>
</evidence>
<reference evidence="9" key="1">
    <citation type="submission" date="2020-05" db="UniProtKB">
        <authorList>
            <consortium name="EnsemblMetazoa"/>
        </authorList>
    </citation>
    <scope>IDENTIFICATION</scope>
    <source>
        <strain evidence="9">BB02</strain>
    </source>
</reference>
<name>A0A2C9JFN4_BIOGL</name>
<evidence type="ECO:0000256" key="5">
    <source>
        <dbReference type="ARBA" id="ARBA00023136"/>
    </source>
</evidence>
<feature type="transmembrane region" description="Helical" evidence="7">
    <location>
        <begin position="180"/>
        <end position="208"/>
    </location>
</feature>
<evidence type="ECO:0000313" key="9">
    <source>
        <dbReference type="EnsemblMetazoa" id="BGLB001839-PC"/>
    </source>
</evidence>
<sequence>MGYERVGTWKQFLHWGPGIALSIIFTISWVAIRCHVMWWPPHHSLAAFVNFTSFILWVTLTLYNYFAACVKGPGFVPLKWRPKNPEHVRYLQFCEACEGYKAPRSHHCRKCGRCVMKMDHHCPWINTCCGHFNHANFCMFLFFAPIGCLHALFILIPSIYRALNFHHYYYKFPSEPIVYLGVVGFVVTMFAVGLAIGVIVAVGMLFYIQIRSILKNETGIESWIIDKAVNRDREEEDGDFIYPYNLGWKANLKQVFTFTGRPKSTGFKWDVAEGCDQFTLTKEQIIQKRDKRDRSLDFMVIERYTGSLFPITKGCKVGCCVPCSDEPRLPVEVGEKVTVTRWKKRWLYGCKVVTESVNGKKTTVKRLRGWFPRKCAIEYVDDNMNDKKES</sequence>
<feature type="domain" description="Palmitoyltransferase DHHC" evidence="8">
    <location>
        <begin position="91"/>
        <end position="223"/>
    </location>
</feature>
<dbReference type="RefSeq" id="XP_013070290.2">
    <property type="nucleotide sequence ID" value="XM_013214836.2"/>
</dbReference>
<comment type="similarity">
    <text evidence="7">Belongs to the DHHC palmitoyltransferase family.</text>
</comment>
<dbReference type="KEGG" id="bgt:106057558"/>
<evidence type="ECO:0000256" key="2">
    <source>
        <dbReference type="ARBA" id="ARBA00022679"/>
    </source>
</evidence>
<gene>
    <name evidence="9" type="primary">106057558</name>
</gene>
<dbReference type="PROSITE" id="PS50216">
    <property type="entry name" value="DHHC"/>
    <property type="match status" value="1"/>
</dbReference>
<keyword evidence="3 7" id="KW-0812">Transmembrane</keyword>
<proteinExistence type="inferred from homology"/>
<dbReference type="VEuPathDB" id="VectorBase:BGLAX_036213"/>
<dbReference type="PANTHER" id="PTHR12246">
    <property type="entry name" value="PALMITOYLTRANSFERASE ZDHHC16"/>
    <property type="match status" value="1"/>
</dbReference>
<keyword evidence="5 7" id="KW-0472">Membrane</keyword>
<evidence type="ECO:0000256" key="1">
    <source>
        <dbReference type="ARBA" id="ARBA00004141"/>
    </source>
</evidence>
<dbReference type="VEuPathDB" id="VectorBase:BGLB001839"/>
<dbReference type="STRING" id="6526.A0A2C9JFN4"/>